<dbReference type="Proteomes" id="UP000479000">
    <property type="component" value="Unassembled WGS sequence"/>
</dbReference>
<protein>
    <submittedName>
        <fullName evidence="1">Uncharacterized protein</fullName>
    </submittedName>
</protein>
<reference evidence="1 2" key="1">
    <citation type="submission" date="2020-02" db="EMBL/GenBank/DDBJ databases">
        <authorList>
            <person name="Ferguson B K."/>
        </authorList>
    </citation>
    <scope>NUCLEOTIDE SEQUENCE [LARGE SCALE GENOMIC DNA]</scope>
</reference>
<proteinExistence type="predicted"/>
<keyword evidence="2" id="KW-1185">Reference proteome</keyword>
<name>A0A6H5GYK6_9HEMI</name>
<dbReference type="EMBL" id="CADCXU010020168">
    <property type="protein sequence ID" value="CAB0008129.1"/>
    <property type="molecule type" value="Genomic_DNA"/>
</dbReference>
<feature type="non-terminal residue" evidence="1">
    <location>
        <position position="1"/>
    </location>
</feature>
<evidence type="ECO:0000313" key="1">
    <source>
        <dbReference type="EMBL" id="CAB0008129.1"/>
    </source>
</evidence>
<dbReference type="AlphaFoldDB" id="A0A6H5GYK6"/>
<sequence>KRVVFFLRRLARETTFFMIGYDHLHLVGCLLHHRRRYRNRLRSQQEHTVQFSLRHGNTVDRAADWTNILSSRDGSVPSAFRCDEIVRSEREIAKMIPWTPLT</sequence>
<evidence type="ECO:0000313" key="2">
    <source>
        <dbReference type="Proteomes" id="UP000479000"/>
    </source>
</evidence>
<organism evidence="1 2">
    <name type="scientific">Nesidiocoris tenuis</name>
    <dbReference type="NCBI Taxonomy" id="355587"/>
    <lineage>
        <taxon>Eukaryota</taxon>
        <taxon>Metazoa</taxon>
        <taxon>Ecdysozoa</taxon>
        <taxon>Arthropoda</taxon>
        <taxon>Hexapoda</taxon>
        <taxon>Insecta</taxon>
        <taxon>Pterygota</taxon>
        <taxon>Neoptera</taxon>
        <taxon>Paraneoptera</taxon>
        <taxon>Hemiptera</taxon>
        <taxon>Heteroptera</taxon>
        <taxon>Panheteroptera</taxon>
        <taxon>Cimicomorpha</taxon>
        <taxon>Miridae</taxon>
        <taxon>Dicyphina</taxon>
        <taxon>Nesidiocoris</taxon>
    </lineage>
</organism>
<gene>
    <name evidence="1" type="ORF">NTEN_LOCUS13375</name>
</gene>
<accession>A0A6H5GYK6</accession>